<dbReference type="InterPro" id="IPR002582">
    <property type="entry name" value="ACPS"/>
</dbReference>
<evidence type="ECO:0000256" key="10">
    <source>
        <dbReference type="ARBA" id="ARBA00023160"/>
    </source>
</evidence>
<evidence type="ECO:0000256" key="3">
    <source>
        <dbReference type="ARBA" id="ARBA00022490"/>
    </source>
</evidence>
<keyword evidence="4 11" id="KW-0444">Lipid biosynthesis</keyword>
<dbReference type="NCBIfam" id="TIGR00556">
    <property type="entry name" value="pantethn_trn"/>
    <property type="match status" value="1"/>
</dbReference>
<dbReference type="HAMAP" id="MF_00101">
    <property type="entry name" value="AcpS"/>
    <property type="match status" value="1"/>
</dbReference>
<dbReference type="AlphaFoldDB" id="A0A0R1UUD5"/>
<accession>A0A0R1UUD5</accession>
<keyword evidence="7 11" id="KW-0276">Fatty acid metabolism</keyword>
<evidence type="ECO:0000256" key="9">
    <source>
        <dbReference type="ARBA" id="ARBA00023098"/>
    </source>
</evidence>
<sequence>MIAGIGIDITEIERVKTAAQKHPQFITKVLTPAEQQQLAALTGQRYWEYLSSRFSLKESFAKAFGTGIGSQVNFQDVSVVNNELGKPEVTQTVFAGNAHASVSHTATLVMTEIILEDEDGNC</sequence>
<comment type="catalytic activity">
    <reaction evidence="11">
        <text>apo-[ACP] + CoA = holo-[ACP] + adenosine 3',5'-bisphosphate + H(+)</text>
        <dbReference type="Rhea" id="RHEA:12068"/>
        <dbReference type="Rhea" id="RHEA-COMP:9685"/>
        <dbReference type="Rhea" id="RHEA-COMP:9690"/>
        <dbReference type="ChEBI" id="CHEBI:15378"/>
        <dbReference type="ChEBI" id="CHEBI:29999"/>
        <dbReference type="ChEBI" id="CHEBI:57287"/>
        <dbReference type="ChEBI" id="CHEBI:58343"/>
        <dbReference type="ChEBI" id="CHEBI:64479"/>
        <dbReference type="EC" id="2.7.8.7"/>
    </reaction>
</comment>
<dbReference type="Proteomes" id="UP000051084">
    <property type="component" value="Unassembled WGS sequence"/>
</dbReference>
<dbReference type="GO" id="GO:0000287">
    <property type="term" value="F:magnesium ion binding"/>
    <property type="evidence" value="ECO:0007669"/>
    <property type="project" value="UniProtKB-UniRule"/>
</dbReference>
<dbReference type="GO" id="GO:0005829">
    <property type="term" value="C:cytosol"/>
    <property type="evidence" value="ECO:0007669"/>
    <property type="project" value="TreeGrafter"/>
</dbReference>
<dbReference type="Gene3D" id="3.90.470.20">
    <property type="entry name" value="4'-phosphopantetheinyl transferase domain"/>
    <property type="match status" value="1"/>
</dbReference>
<evidence type="ECO:0000256" key="6">
    <source>
        <dbReference type="ARBA" id="ARBA00022723"/>
    </source>
</evidence>
<dbReference type="OrthoDB" id="517356at2"/>
<evidence type="ECO:0000313" key="13">
    <source>
        <dbReference type="EMBL" id="KRL94626.1"/>
    </source>
</evidence>
<dbReference type="NCBIfam" id="TIGR00516">
    <property type="entry name" value="acpS"/>
    <property type="match status" value="1"/>
</dbReference>
<comment type="similarity">
    <text evidence="2">Belongs to the P-Pant transferase superfamily. Gsp/Sfp/HetI/AcpT family.</text>
</comment>
<dbReference type="InterPro" id="IPR050559">
    <property type="entry name" value="P-Pant_transferase_sf"/>
</dbReference>
<feature type="domain" description="4'-phosphopantetheinyl transferase" evidence="12">
    <location>
        <begin position="4"/>
        <end position="102"/>
    </location>
</feature>
<dbReference type="STRING" id="417373.GCA_001570685_01027"/>
<dbReference type="SUPFAM" id="SSF56214">
    <property type="entry name" value="4'-phosphopantetheinyl transferase"/>
    <property type="match status" value="1"/>
</dbReference>
<evidence type="ECO:0000256" key="5">
    <source>
        <dbReference type="ARBA" id="ARBA00022679"/>
    </source>
</evidence>
<feature type="binding site" evidence="11">
    <location>
        <position position="58"/>
    </location>
    <ligand>
        <name>Mg(2+)</name>
        <dbReference type="ChEBI" id="CHEBI:18420"/>
    </ligand>
</feature>
<dbReference type="EMBL" id="AZGC01000033">
    <property type="protein sequence ID" value="KRL94626.1"/>
    <property type="molecule type" value="Genomic_DNA"/>
</dbReference>
<comment type="cofactor">
    <cofactor evidence="1 11">
        <name>Mg(2+)</name>
        <dbReference type="ChEBI" id="CHEBI:18420"/>
    </cofactor>
</comment>
<dbReference type="RefSeq" id="WP_056995634.1">
    <property type="nucleotide sequence ID" value="NZ_AZGC01000033.1"/>
</dbReference>
<comment type="caution">
    <text evidence="13">The sequence shown here is derived from an EMBL/GenBank/DDBJ whole genome shotgun (WGS) entry which is preliminary data.</text>
</comment>
<proteinExistence type="inferred from homology"/>
<evidence type="ECO:0000256" key="7">
    <source>
        <dbReference type="ARBA" id="ARBA00022832"/>
    </source>
</evidence>
<keyword evidence="14" id="KW-1185">Reference proteome</keyword>
<dbReference type="PANTHER" id="PTHR12215">
    <property type="entry name" value="PHOSPHOPANTETHEINE TRANSFERASE"/>
    <property type="match status" value="1"/>
</dbReference>
<keyword evidence="3 11" id="KW-0963">Cytoplasm</keyword>
<reference evidence="13 14" key="1">
    <citation type="journal article" date="2015" name="Genome Announc.">
        <title>Expanding the biotechnology potential of lactobacilli through comparative genomics of 213 strains and associated genera.</title>
        <authorList>
            <person name="Sun Z."/>
            <person name="Harris H.M."/>
            <person name="McCann A."/>
            <person name="Guo C."/>
            <person name="Argimon S."/>
            <person name="Zhang W."/>
            <person name="Yang X."/>
            <person name="Jeffery I.B."/>
            <person name="Cooney J.C."/>
            <person name="Kagawa T.F."/>
            <person name="Liu W."/>
            <person name="Song Y."/>
            <person name="Salvetti E."/>
            <person name="Wrobel A."/>
            <person name="Rasinkangas P."/>
            <person name="Parkhill J."/>
            <person name="Rea M.C."/>
            <person name="O'Sullivan O."/>
            <person name="Ritari J."/>
            <person name="Douillard F.P."/>
            <person name="Paul Ross R."/>
            <person name="Yang R."/>
            <person name="Briner A.E."/>
            <person name="Felis G.E."/>
            <person name="de Vos W.M."/>
            <person name="Barrangou R."/>
            <person name="Klaenhammer T.R."/>
            <person name="Caufield P.W."/>
            <person name="Cui Y."/>
            <person name="Zhang H."/>
            <person name="O'Toole P.W."/>
        </authorList>
    </citation>
    <scope>NUCLEOTIDE SEQUENCE [LARGE SCALE GENOMIC DNA]</scope>
    <source>
        <strain evidence="13 14">DSM 18793</strain>
    </source>
</reference>
<organism evidence="13 14">
    <name type="scientific">Limosilactobacillus equigenerosi DSM 18793 = JCM 14505</name>
    <dbReference type="NCBI Taxonomy" id="1423742"/>
    <lineage>
        <taxon>Bacteria</taxon>
        <taxon>Bacillati</taxon>
        <taxon>Bacillota</taxon>
        <taxon>Bacilli</taxon>
        <taxon>Lactobacillales</taxon>
        <taxon>Lactobacillaceae</taxon>
        <taxon>Limosilactobacillus</taxon>
    </lineage>
</organism>
<dbReference type="InterPro" id="IPR037143">
    <property type="entry name" value="4-PPantetheinyl_Trfase_dom_sf"/>
</dbReference>
<evidence type="ECO:0000259" key="12">
    <source>
        <dbReference type="Pfam" id="PF01648"/>
    </source>
</evidence>
<name>A0A0R1UUD5_9LACO</name>
<gene>
    <name evidence="11" type="primary">acpS</name>
    <name evidence="13" type="ORF">FC21_GL001360</name>
</gene>
<keyword evidence="10 11" id="KW-0275">Fatty acid biosynthesis</keyword>
<dbReference type="Pfam" id="PF01648">
    <property type="entry name" value="ACPS"/>
    <property type="match status" value="1"/>
</dbReference>
<dbReference type="InterPro" id="IPR004568">
    <property type="entry name" value="Ppantetheine-prot_Trfase_dom"/>
</dbReference>
<evidence type="ECO:0000256" key="11">
    <source>
        <dbReference type="HAMAP-Rule" id="MF_00101"/>
    </source>
</evidence>
<comment type="function">
    <text evidence="11">Transfers the 4'-phosphopantetheine moiety from coenzyme A to a Ser of acyl-carrier-protein.</text>
</comment>
<dbReference type="PATRIC" id="fig|1423742.4.peg.1409"/>
<dbReference type="GO" id="GO:0006633">
    <property type="term" value="P:fatty acid biosynthetic process"/>
    <property type="evidence" value="ECO:0007669"/>
    <property type="project" value="UniProtKB-UniRule"/>
</dbReference>
<keyword evidence="6 11" id="KW-0479">Metal-binding</keyword>
<protein>
    <recommendedName>
        <fullName evidence="11">Holo-[acyl-carrier-protein] synthase</fullName>
        <shortName evidence="11">Holo-ACP synthase</shortName>
        <ecNumber evidence="11">2.7.8.7</ecNumber>
    </recommendedName>
    <alternativeName>
        <fullName evidence="11">4'-phosphopantetheinyl transferase AcpS</fullName>
    </alternativeName>
</protein>
<dbReference type="InterPro" id="IPR008278">
    <property type="entry name" value="4-PPantetheinyl_Trfase_dom"/>
</dbReference>
<evidence type="ECO:0000256" key="4">
    <source>
        <dbReference type="ARBA" id="ARBA00022516"/>
    </source>
</evidence>
<dbReference type="GO" id="GO:0008897">
    <property type="term" value="F:holo-[acyl-carrier-protein] synthase activity"/>
    <property type="evidence" value="ECO:0007669"/>
    <property type="project" value="UniProtKB-UniRule"/>
</dbReference>
<comment type="similarity">
    <text evidence="11">Belongs to the P-Pant transferase superfamily. AcpS family.</text>
</comment>
<dbReference type="PANTHER" id="PTHR12215:SF10">
    <property type="entry name" value="L-AMINOADIPATE-SEMIALDEHYDE DEHYDROGENASE-PHOSPHOPANTETHEINYL TRANSFERASE"/>
    <property type="match status" value="1"/>
</dbReference>
<evidence type="ECO:0000256" key="2">
    <source>
        <dbReference type="ARBA" id="ARBA00010990"/>
    </source>
</evidence>
<evidence type="ECO:0000256" key="8">
    <source>
        <dbReference type="ARBA" id="ARBA00022842"/>
    </source>
</evidence>
<evidence type="ECO:0000313" key="14">
    <source>
        <dbReference type="Proteomes" id="UP000051084"/>
    </source>
</evidence>
<keyword evidence="8 11" id="KW-0460">Magnesium</keyword>
<feature type="binding site" evidence="11">
    <location>
        <position position="8"/>
    </location>
    <ligand>
        <name>Mg(2+)</name>
        <dbReference type="ChEBI" id="CHEBI:18420"/>
    </ligand>
</feature>
<keyword evidence="9 11" id="KW-0443">Lipid metabolism</keyword>
<evidence type="ECO:0000256" key="1">
    <source>
        <dbReference type="ARBA" id="ARBA00001946"/>
    </source>
</evidence>
<dbReference type="GO" id="GO:0019878">
    <property type="term" value="P:lysine biosynthetic process via aminoadipic acid"/>
    <property type="evidence" value="ECO:0007669"/>
    <property type="project" value="TreeGrafter"/>
</dbReference>
<keyword evidence="5 11" id="KW-0808">Transferase</keyword>
<comment type="subcellular location">
    <subcellularLocation>
        <location evidence="11">Cytoplasm</location>
    </subcellularLocation>
</comment>
<dbReference type="EC" id="2.7.8.7" evidence="11"/>